<organism evidence="1">
    <name type="scientific">Enterobacter cloacae</name>
    <dbReference type="NCBI Taxonomy" id="550"/>
    <lineage>
        <taxon>Bacteria</taxon>
        <taxon>Pseudomonadati</taxon>
        <taxon>Pseudomonadota</taxon>
        <taxon>Gammaproteobacteria</taxon>
        <taxon>Enterobacterales</taxon>
        <taxon>Enterobacteriaceae</taxon>
        <taxon>Enterobacter</taxon>
        <taxon>Enterobacter cloacae complex</taxon>
    </lineage>
</organism>
<reference evidence="1" key="1">
    <citation type="submission" date="2017-06" db="EMBL/GenBank/DDBJ databases">
        <title>Complete sequence of Enterobacter cloacae A1137.</title>
        <authorList>
            <person name="Zhan Z."/>
            <person name="Feng J."/>
            <person name="Jiang X."/>
            <person name="Liang Q."/>
            <person name="Liang L."/>
            <person name="Yuan M."/>
            <person name="Fang H."/>
            <person name="Li P."/>
            <person name="Zhou D."/>
        </authorList>
    </citation>
    <scope>NUCLEOTIDE SEQUENCE</scope>
    <source>
        <strain evidence="1">A1137</strain>
        <plasmid evidence="1">pA1137</plasmid>
    </source>
</reference>
<dbReference type="InterPro" id="IPR038131">
    <property type="entry name" value="PsiB-like_sf"/>
</dbReference>
<dbReference type="Gene3D" id="3.40.50.11880">
    <property type="entry name" value="Plasmid SOS inhibition protein"/>
    <property type="match status" value="1"/>
</dbReference>
<evidence type="ECO:0000313" key="1">
    <source>
        <dbReference type="EMBL" id="ASY91326.1"/>
    </source>
</evidence>
<protein>
    <submittedName>
        <fullName evidence="1">Plasmid SOS inhibition protein B</fullName>
    </submittedName>
</protein>
<dbReference type="EMBL" id="MF190369">
    <property type="protein sequence ID" value="ASY91326.1"/>
    <property type="molecule type" value="Genomic_DNA"/>
</dbReference>
<sequence>MVCSHKRRLVLNKGLTLSALIAMTPEDYEQFRSDGWSSRKVLTQAVLRELLLPEGWVVSPENHTEYGGVWPVSLRYVPPHGRHWFMLTSPGEVCDHWMLLLQSASGQRIKCLLRMPVLDTFLINSLLLRADVLDKKRYTLAGLANELAVFTETATHGRRP</sequence>
<geneLocation type="plasmid" evidence="1">
    <name>pA1137</name>
</geneLocation>
<name>A0A286NCJ3_ENTCL</name>
<gene>
    <name evidence="1" type="primary">psiB</name>
</gene>
<dbReference type="AlphaFoldDB" id="A0A286NCJ3"/>
<dbReference type="InterPro" id="IPR009385">
    <property type="entry name" value="Plasmid_inh_PsiB"/>
</dbReference>
<proteinExistence type="predicted"/>
<dbReference type="NCBIfam" id="NF010255">
    <property type="entry name" value="PRK13701.1"/>
    <property type="match status" value="1"/>
</dbReference>
<dbReference type="RefSeq" id="WP_181715034.1">
    <property type="nucleotide sequence ID" value="NZ_JBLVQO010000001.1"/>
</dbReference>
<dbReference type="Pfam" id="PF06290">
    <property type="entry name" value="PsiB"/>
    <property type="match status" value="1"/>
</dbReference>
<keyword evidence="1" id="KW-0614">Plasmid</keyword>
<accession>A0A286NCJ3</accession>